<feature type="region of interest" description="Disordered" evidence="7">
    <location>
        <begin position="228"/>
        <end position="277"/>
    </location>
</feature>
<evidence type="ECO:0000256" key="7">
    <source>
        <dbReference type="SAM" id="MobiDB-lite"/>
    </source>
</evidence>
<evidence type="ECO:0000256" key="6">
    <source>
        <dbReference type="RuleBase" id="RU366049"/>
    </source>
</evidence>
<keyword evidence="4 6" id="KW-0539">Nucleus</keyword>
<evidence type="ECO:0000256" key="5">
    <source>
        <dbReference type="ARBA" id="ARBA00023306"/>
    </source>
</evidence>
<comment type="function">
    <text evidence="6">Plays an important role in the control of DNA replication and the maintenance of replication fork stability.</text>
</comment>
<dbReference type="Proteomes" id="UP000719766">
    <property type="component" value="Unassembled WGS sequence"/>
</dbReference>
<accession>A0A9P7DV93</accession>
<keyword evidence="10" id="KW-1185">Reference proteome</keyword>
<dbReference type="GO" id="GO:0006974">
    <property type="term" value="P:DNA damage response"/>
    <property type="evidence" value="ECO:0007669"/>
    <property type="project" value="UniProtKB-KW"/>
</dbReference>
<feature type="compositionally biased region" description="Low complexity" evidence="7">
    <location>
        <begin position="258"/>
        <end position="272"/>
    </location>
</feature>
<evidence type="ECO:0000256" key="2">
    <source>
        <dbReference type="ARBA" id="ARBA00006075"/>
    </source>
</evidence>
<organism evidence="9 10">
    <name type="scientific">Suillus plorans</name>
    <dbReference type="NCBI Taxonomy" id="116603"/>
    <lineage>
        <taxon>Eukaryota</taxon>
        <taxon>Fungi</taxon>
        <taxon>Dikarya</taxon>
        <taxon>Basidiomycota</taxon>
        <taxon>Agaricomycotina</taxon>
        <taxon>Agaricomycetes</taxon>
        <taxon>Agaricomycetidae</taxon>
        <taxon>Boletales</taxon>
        <taxon>Suillineae</taxon>
        <taxon>Suillaceae</taxon>
        <taxon>Suillus</taxon>
    </lineage>
</organism>
<dbReference type="InterPro" id="IPR012923">
    <property type="entry name" value="Csm3"/>
</dbReference>
<proteinExistence type="inferred from homology"/>
<gene>
    <name evidence="9" type="ORF">HD556DRAFT_610852</name>
</gene>
<dbReference type="OrthoDB" id="437078at2759"/>
<dbReference type="PANTHER" id="PTHR13220">
    <property type="entry name" value="TIMELESS INTERACTING-RELATED"/>
    <property type="match status" value="1"/>
</dbReference>
<evidence type="ECO:0000256" key="1">
    <source>
        <dbReference type="ARBA" id="ARBA00004123"/>
    </source>
</evidence>
<dbReference type="InterPro" id="IPR040038">
    <property type="entry name" value="TIPIN/Csm3/Swi3"/>
</dbReference>
<dbReference type="RefSeq" id="XP_041166149.1">
    <property type="nucleotide sequence ID" value="XM_041311082.1"/>
</dbReference>
<dbReference type="GeneID" id="64604846"/>
<protein>
    <recommendedName>
        <fullName evidence="6">Chromosome segregation in meiosis protein</fullName>
    </recommendedName>
</protein>
<feature type="compositionally biased region" description="Acidic residues" evidence="7">
    <location>
        <begin position="400"/>
        <end position="409"/>
    </location>
</feature>
<feature type="compositionally biased region" description="Basic and acidic residues" evidence="7">
    <location>
        <begin position="126"/>
        <end position="139"/>
    </location>
</feature>
<feature type="compositionally biased region" description="Acidic residues" evidence="7">
    <location>
        <begin position="238"/>
        <end position="257"/>
    </location>
</feature>
<dbReference type="GO" id="GO:0003677">
    <property type="term" value="F:DNA binding"/>
    <property type="evidence" value="ECO:0007669"/>
    <property type="project" value="TreeGrafter"/>
</dbReference>
<reference evidence="9" key="1">
    <citation type="journal article" date="2020" name="New Phytol.">
        <title>Comparative genomics reveals dynamic genome evolution in host specialist ectomycorrhizal fungi.</title>
        <authorList>
            <person name="Lofgren L.A."/>
            <person name="Nguyen N.H."/>
            <person name="Vilgalys R."/>
            <person name="Ruytinx J."/>
            <person name="Liao H.L."/>
            <person name="Branco S."/>
            <person name="Kuo A."/>
            <person name="LaButti K."/>
            <person name="Lipzen A."/>
            <person name="Andreopoulos W."/>
            <person name="Pangilinan J."/>
            <person name="Riley R."/>
            <person name="Hundley H."/>
            <person name="Na H."/>
            <person name="Barry K."/>
            <person name="Grigoriev I.V."/>
            <person name="Stajich J.E."/>
            <person name="Kennedy P.G."/>
        </authorList>
    </citation>
    <scope>NUCLEOTIDE SEQUENCE</scope>
    <source>
        <strain evidence="9">S12</strain>
    </source>
</reference>
<feature type="compositionally biased region" description="Polar residues" evidence="7">
    <location>
        <begin position="379"/>
        <end position="399"/>
    </location>
</feature>
<dbReference type="AlphaFoldDB" id="A0A9P7DV93"/>
<evidence type="ECO:0000256" key="3">
    <source>
        <dbReference type="ARBA" id="ARBA00022763"/>
    </source>
</evidence>
<dbReference type="GO" id="GO:0031298">
    <property type="term" value="C:replication fork protection complex"/>
    <property type="evidence" value="ECO:0007669"/>
    <property type="project" value="TreeGrafter"/>
</dbReference>
<sequence length="409" mass="45696">MSLDDIWDAPVSPTHAITPHSDTVNSQKRPRETLFLSDSDNEDDRPAPKRPTSSAPRPDVDALFADIDNDDVGEEDDLRYKPLAPALDLEALRKQAEAKHALTPHQILPSSSPPRDLGPDEDDEGEKEKGKGKEGKKERKKVVLLDETSLIGASGFPQLIQNIKDFKVKGKGHEHSDLQRILQVYQFWSHRLYPKTPFKDTIERVEKLCHSKRMQVRLSVWRDEAKGLVNGKEPGENGGDDVIDLTDPNLEDADMNDDSSSLHAPSLLPSSSEAEDDDFDIDAVVREEEKRLAAFRAQRSVSPEPPAPKAKYKVLPPEVADGMDIDEEAMWNDLEIFDDSIPNPTPPPESSKSSLVVDSQDEEMWDMVRELEREEYTASKQLPVLSTPSAESANISLGTNDEDFDDIYA</sequence>
<comment type="subcellular location">
    <subcellularLocation>
        <location evidence="1 6">Nucleus</location>
    </subcellularLocation>
</comment>
<dbReference type="Pfam" id="PF07962">
    <property type="entry name" value="Swi3"/>
    <property type="match status" value="1"/>
</dbReference>
<feature type="region of interest" description="Disordered" evidence="7">
    <location>
        <begin position="337"/>
        <end position="360"/>
    </location>
</feature>
<feature type="compositionally biased region" description="Acidic residues" evidence="7">
    <location>
        <begin position="67"/>
        <end position="77"/>
    </location>
</feature>
<dbReference type="GO" id="GO:0043111">
    <property type="term" value="P:replication fork arrest"/>
    <property type="evidence" value="ECO:0007669"/>
    <property type="project" value="TreeGrafter"/>
</dbReference>
<keyword evidence="5 6" id="KW-0131">Cell cycle</keyword>
<feature type="region of interest" description="Disordered" evidence="7">
    <location>
        <begin position="99"/>
        <end position="139"/>
    </location>
</feature>
<feature type="region of interest" description="Disordered" evidence="7">
    <location>
        <begin position="1"/>
        <end position="78"/>
    </location>
</feature>
<dbReference type="PANTHER" id="PTHR13220:SF11">
    <property type="entry name" value="TIMELESS-INTERACTING PROTEIN"/>
    <property type="match status" value="1"/>
</dbReference>
<evidence type="ECO:0000313" key="9">
    <source>
        <dbReference type="EMBL" id="KAG1803803.1"/>
    </source>
</evidence>
<comment type="similarity">
    <text evidence="2 6">Belongs to the CSM3 family.</text>
</comment>
<name>A0A9P7DV93_9AGAM</name>
<comment type="caution">
    <text evidence="9">The sequence shown here is derived from an EMBL/GenBank/DDBJ whole genome shotgun (WGS) entry which is preliminary data.</text>
</comment>
<evidence type="ECO:0000259" key="8">
    <source>
        <dbReference type="Pfam" id="PF07962"/>
    </source>
</evidence>
<dbReference type="GO" id="GO:0000076">
    <property type="term" value="P:DNA replication checkpoint signaling"/>
    <property type="evidence" value="ECO:0007669"/>
    <property type="project" value="UniProtKB-UniRule"/>
</dbReference>
<keyword evidence="3 6" id="KW-0227">DNA damage</keyword>
<feature type="region of interest" description="Disordered" evidence="7">
    <location>
        <begin position="379"/>
        <end position="409"/>
    </location>
</feature>
<evidence type="ECO:0000313" key="10">
    <source>
        <dbReference type="Proteomes" id="UP000719766"/>
    </source>
</evidence>
<feature type="domain" description="Chromosome segregation in meiosis protein 3" evidence="8">
    <location>
        <begin position="145"/>
        <end position="225"/>
    </location>
</feature>
<evidence type="ECO:0000256" key="4">
    <source>
        <dbReference type="ARBA" id="ARBA00023242"/>
    </source>
</evidence>
<dbReference type="EMBL" id="JABBWE010000004">
    <property type="protein sequence ID" value="KAG1803803.1"/>
    <property type="molecule type" value="Genomic_DNA"/>
</dbReference>
<dbReference type="GO" id="GO:0031297">
    <property type="term" value="P:replication fork processing"/>
    <property type="evidence" value="ECO:0007669"/>
    <property type="project" value="UniProtKB-UniRule"/>
</dbReference>